<feature type="active site" evidence="3">
    <location>
        <position position="45"/>
    </location>
</feature>
<reference evidence="6 7" key="1">
    <citation type="submission" date="2019-02" db="EMBL/GenBank/DDBJ databases">
        <title>Isolation and identification of novel species under the genus Muribaculum.</title>
        <authorList>
            <person name="Miyake S."/>
            <person name="Ding Y."/>
            <person name="Low A."/>
            <person name="Soh M."/>
            <person name="Seedorf H."/>
        </authorList>
    </citation>
    <scope>NUCLEOTIDE SEQUENCE [LARGE SCALE GENOMIC DNA]</scope>
    <source>
        <strain evidence="6 7">TLL-A3</strain>
    </source>
</reference>
<dbReference type="InterPro" id="IPR000223">
    <property type="entry name" value="Pept_S26A_signal_pept_1"/>
</dbReference>
<feature type="domain" description="Peptidase S26" evidence="5">
    <location>
        <begin position="19"/>
        <end position="278"/>
    </location>
</feature>
<dbReference type="Proteomes" id="UP000297635">
    <property type="component" value="Unassembled WGS sequence"/>
</dbReference>
<dbReference type="PRINTS" id="PR00727">
    <property type="entry name" value="LEADERPTASE"/>
</dbReference>
<keyword evidence="4" id="KW-0645">Protease</keyword>
<evidence type="ECO:0000313" key="7">
    <source>
        <dbReference type="Proteomes" id="UP000297635"/>
    </source>
</evidence>
<dbReference type="EC" id="3.4.21.89" evidence="4"/>
<evidence type="ECO:0000256" key="2">
    <source>
        <dbReference type="ARBA" id="ARBA00019232"/>
    </source>
</evidence>
<dbReference type="Pfam" id="PF10502">
    <property type="entry name" value="Peptidase_S26"/>
    <property type="match status" value="1"/>
</dbReference>
<dbReference type="PANTHER" id="PTHR43390:SF1">
    <property type="entry name" value="CHLOROPLAST PROCESSING PEPTIDASE"/>
    <property type="match status" value="1"/>
</dbReference>
<sequence length="292" mass="33676">MNNKRIIVKIINFILTAITVSAVVFILYWFIQITTACSFHTPSGSMSPTLLPDESGLVNKWKLGARIFNIVDAVEGKPYTIKRLPGYGQLERGDVIVFNYPYQDKTEDSIAMNLRMYYCKRAIAVAGDSLEIRNCFYHVKGHADTIGVASEQKQLQNHIDYFLKHNTEYQWWMRCAPYDTLFNWSVRDMGPILIPGKGTIVNLDRKNCILYRKYIEWESKSKLMWLDSVAVLDGKPLKSYTFTENYCFAAGDHVIDSKDSRYFGLIPEKFIVGTAGILWKSHDHRRIFTIIN</sequence>
<feature type="active site" evidence="3">
    <location>
        <position position="120"/>
    </location>
</feature>
<dbReference type="Gene3D" id="2.10.109.10">
    <property type="entry name" value="Umud Fragment, subunit A"/>
    <property type="match status" value="1"/>
</dbReference>
<comment type="catalytic activity">
    <reaction evidence="4">
        <text>Cleavage of hydrophobic, N-terminal signal or leader sequences from secreted and periplasmic proteins.</text>
        <dbReference type="EC" id="3.4.21.89"/>
    </reaction>
</comment>
<keyword evidence="4" id="KW-0472">Membrane</keyword>
<dbReference type="GO" id="GO:0009003">
    <property type="term" value="F:signal peptidase activity"/>
    <property type="evidence" value="ECO:0007669"/>
    <property type="project" value="UniProtKB-EC"/>
</dbReference>
<feature type="transmembrane region" description="Helical" evidence="4">
    <location>
        <begin position="12"/>
        <end position="31"/>
    </location>
</feature>
<dbReference type="NCBIfam" id="TIGR02227">
    <property type="entry name" value="sigpep_I_bact"/>
    <property type="match status" value="1"/>
</dbReference>
<dbReference type="PANTHER" id="PTHR43390">
    <property type="entry name" value="SIGNAL PEPTIDASE I"/>
    <property type="match status" value="1"/>
</dbReference>
<keyword evidence="4 6" id="KW-0378">Hydrolase</keyword>
<comment type="similarity">
    <text evidence="1 4">Belongs to the peptidase S26 family.</text>
</comment>
<evidence type="ECO:0000256" key="4">
    <source>
        <dbReference type="RuleBase" id="RU362042"/>
    </source>
</evidence>
<evidence type="ECO:0000259" key="5">
    <source>
        <dbReference type="Pfam" id="PF10502"/>
    </source>
</evidence>
<evidence type="ECO:0000313" key="6">
    <source>
        <dbReference type="EMBL" id="TGG36476.1"/>
    </source>
</evidence>
<dbReference type="GeneID" id="82150417"/>
<name>A0A4Z0V3S1_9BACT</name>
<evidence type="ECO:0000256" key="3">
    <source>
        <dbReference type="PIRSR" id="PIRSR600223-1"/>
    </source>
</evidence>
<comment type="subcellular location">
    <subcellularLocation>
        <location evidence="4">Membrane</location>
        <topology evidence="4">Single-pass type II membrane protein</topology>
    </subcellularLocation>
</comment>
<dbReference type="InterPro" id="IPR019533">
    <property type="entry name" value="Peptidase_S26"/>
</dbReference>
<dbReference type="GO" id="GO:0016020">
    <property type="term" value="C:membrane"/>
    <property type="evidence" value="ECO:0007669"/>
    <property type="project" value="UniProtKB-SubCell"/>
</dbReference>
<protein>
    <recommendedName>
        <fullName evidence="2 4">Signal peptidase I</fullName>
        <ecNumber evidence="4">3.4.21.89</ecNumber>
    </recommendedName>
</protein>
<dbReference type="EMBL" id="SJSA01000002">
    <property type="protein sequence ID" value="TGG36476.1"/>
    <property type="molecule type" value="Genomic_DNA"/>
</dbReference>
<dbReference type="InterPro" id="IPR036286">
    <property type="entry name" value="LexA/Signal_pep-like_sf"/>
</dbReference>
<organism evidence="6 7">
    <name type="scientific">Duncaniella freteri</name>
    <dbReference type="NCBI Taxonomy" id="2530391"/>
    <lineage>
        <taxon>Bacteria</taxon>
        <taxon>Pseudomonadati</taxon>
        <taxon>Bacteroidota</taxon>
        <taxon>Bacteroidia</taxon>
        <taxon>Bacteroidales</taxon>
        <taxon>Muribaculaceae</taxon>
        <taxon>Duncaniella</taxon>
    </lineage>
</organism>
<keyword evidence="4" id="KW-1133">Transmembrane helix</keyword>
<proteinExistence type="inferred from homology"/>
<accession>A0A4Z0V3S1</accession>
<dbReference type="GO" id="GO:0006465">
    <property type="term" value="P:signal peptide processing"/>
    <property type="evidence" value="ECO:0007669"/>
    <property type="project" value="InterPro"/>
</dbReference>
<comment type="caution">
    <text evidence="6">The sequence shown here is derived from an EMBL/GenBank/DDBJ whole genome shotgun (WGS) entry which is preliminary data.</text>
</comment>
<dbReference type="RefSeq" id="WP_135472213.1">
    <property type="nucleotide sequence ID" value="NZ_CASCNC010000024.1"/>
</dbReference>
<gene>
    <name evidence="6" type="primary">lepB</name>
    <name evidence="6" type="ORF">EZ315_11510</name>
</gene>
<keyword evidence="7" id="KW-1185">Reference proteome</keyword>
<dbReference type="AlphaFoldDB" id="A0A4Z0V3S1"/>
<dbReference type="SUPFAM" id="SSF51306">
    <property type="entry name" value="LexA/Signal peptidase"/>
    <property type="match status" value="1"/>
</dbReference>
<keyword evidence="4" id="KW-0812">Transmembrane</keyword>
<dbReference type="CDD" id="cd06530">
    <property type="entry name" value="S26_SPase_I"/>
    <property type="match status" value="2"/>
</dbReference>
<evidence type="ECO:0000256" key="1">
    <source>
        <dbReference type="ARBA" id="ARBA00009370"/>
    </source>
</evidence>
<dbReference type="GO" id="GO:0004252">
    <property type="term" value="F:serine-type endopeptidase activity"/>
    <property type="evidence" value="ECO:0007669"/>
    <property type="project" value="InterPro"/>
</dbReference>